<protein>
    <submittedName>
        <fullName evidence="1">Uncharacterized protein</fullName>
    </submittedName>
</protein>
<comment type="caution">
    <text evidence="1">The sequence shown here is derived from an EMBL/GenBank/DDBJ whole genome shotgun (WGS) entry which is preliminary data.</text>
</comment>
<evidence type="ECO:0000313" key="1">
    <source>
        <dbReference type="EMBL" id="KAK3712716.1"/>
    </source>
</evidence>
<reference evidence="1" key="1">
    <citation type="submission" date="2023-07" db="EMBL/GenBank/DDBJ databases">
        <title>Black Yeasts Isolated from many extreme environments.</title>
        <authorList>
            <person name="Coleine C."/>
            <person name="Stajich J.E."/>
            <person name="Selbmann L."/>
        </authorList>
    </citation>
    <scope>NUCLEOTIDE SEQUENCE</scope>
    <source>
        <strain evidence="1">CCFEE 5714</strain>
    </source>
</reference>
<dbReference type="Proteomes" id="UP001281147">
    <property type="component" value="Unassembled WGS sequence"/>
</dbReference>
<proteinExistence type="predicted"/>
<organism evidence="1 2">
    <name type="scientific">Vermiconidia calcicola</name>
    <dbReference type="NCBI Taxonomy" id="1690605"/>
    <lineage>
        <taxon>Eukaryota</taxon>
        <taxon>Fungi</taxon>
        <taxon>Dikarya</taxon>
        <taxon>Ascomycota</taxon>
        <taxon>Pezizomycotina</taxon>
        <taxon>Dothideomycetes</taxon>
        <taxon>Dothideomycetidae</taxon>
        <taxon>Mycosphaerellales</taxon>
        <taxon>Extremaceae</taxon>
        <taxon>Vermiconidia</taxon>
    </lineage>
</organism>
<name>A0ACC3N9B3_9PEZI</name>
<gene>
    <name evidence="1" type="ORF">LTR37_008980</name>
</gene>
<dbReference type="EMBL" id="JAUTXU010000068">
    <property type="protein sequence ID" value="KAK3712716.1"/>
    <property type="molecule type" value="Genomic_DNA"/>
</dbReference>
<accession>A0ACC3N9B3</accession>
<evidence type="ECO:0000313" key="2">
    <source>
        <dbReference type="Proteomes" id="UP001281147"/>
    </source>
</evidence>
<sequence length="468" mass="52002">MQTVAHTQQLTIAEDKRRPIDGTVSSSNHLSPSQVDLARRDGGTLLVHTPQSVKTVLIIRAIDTLRREHVEEEWFRYLPSHAGHSPALDLSVKAIVAACAYNRGVPKLTSSDCHQALALAINALQANIKRSNGQPGDEILASTALLAPLEGIIKHHGIPTCLHVQGLAAILTARPVSYPVSQLAREILEWYACESAILACFNDIPSPFESVARAYFTNDRIGYRDSDRAQLKALSNEIFLRLPRLVKLVRSLRSQASPQTRLLLDAVRRKESLLGLQDSETEQRFLRTVEVRPSSIPDATLHPSKSLHFASAKDFEALVSYWHSRLSLFRLERRLHDLLMSSGVQTDSADEQGLSIQPVPGAREDEMSRIVKNIMMCSEYDRTLVLVKQHHLYAYALLTVWGVTLDLPEILSYDQDGRRKGALTDLLLRRMNSALAAEPALTVEDMNMAAEIFVGGQPKGTFAELYAL</sequence>
<keyword evidence="2" id="KW-1185">Reference proteome</keyword>